<accession>A0ACC1J3H9</accession>
<comment type="caution">
    <text evidence="1">The sequence shown here is derived from an EMBL/GenBank/DDBJ whole genome shotgun (WGS) entry which is preliminary data.</text>
</comment>
<dbReference type="EMBL" id="JANBPW010003940">
    <property type="protein sequence ID" value="KAJ1936276.1"/>
    <property type="molecule type" value="Genomic_DNA"/>
</dbReference>
<evidence type="ECO:0000313" key="1">
    <source>
        <dbReference type="EMBL" id="KAJ1936276.1"/>
    </source>
</evidence>
<sequence>MAPKKQATEDKVRLGRPGNNLKIGVVGLPNVGKSTFFNAITSSAVAAENYPFCTIDPEESRVAVPDERFDWLCEHYKPSSKVPAYLTIIDIAGLVKGAADGAGLGNAFLSHVRAVDGIFHVVRAFTDPDVVHVEGEVDPGRDLDIIHNELRLKDIAFLSKTVDEQAKIIARIGNGGNADDKKKKEEFGTLEKVLEFLKSGKDVRKGDWTNKEVYVINQQMLLTAKPVIYLANVSEKDYVRRKNKFLPKIKAWIDENNPGDMLIPFSGVFETTVQAMEGAEREAYLAETKATSAFPKIITTGYHSLDLQHFFTAGHGTEVRAWTCRKGAKMTEAARSIHNEIADSLIQVDVMKFDELKEAGSEPDLKATGKLYIRGKDAVCEDGDVVYFRS</sequence>
<gene>
    <name evidence="1" type="ORF">FBU59_005104</name>
</gene>
<reference evidence="1" key="1">
    <citation type="submission" date="2022-07" db="EMBL/GenBank/DDBJ databases">
        <title>Phylogenomic reconstructions and comparative analyses of Kickxellomycotina fungi.</title>
        <authorList>
            <person name="Reynolds N.K."/>
            <person name="Stajich J.E."/>
            <person name="Barry K."/>
            <person name="Grigoriev I.V."/>
            <person name="Crous P."/>
            <person name="Smith M.E."/>
        </authorList>
    </citation>
    <scope>NUCLEOTIDE SEQUENCE</scope>
    <source>
        <strain evidence="1">NRRL 5244</strain>
    </source>
</reference>
<name>A0ACC1J3H9_9FUNG</name>
<evidence type="ECO:0000313" key="2">
    <source>
        <dbReference type="Proteomes" id="UP001150603"/>
    </source>
</evidence>
<dbReference type="Proteomes" id="UP001150603">
    <property type="component" value="Unassembled WGS sequence"/>
</dbReference>
<keyword evidence="2" id="KW-1185">Reference proteome</keyword>
<proteinExistence type="predicted"/>
<feature type="non-terminal residue" evidence="1">
    <location>
        <position position="390"/>
    </location>
</feature>
<organism evidence="1 2">
    <name type="scientific">Linderina macrospora</name>
    <dbReference type="NCBI Taxonomy" id="4868"/>
    <lineage>
        <taxon>Eukaryota</taxon>
        <taxon>Fungi</taxon>
        <taxon>Fungi incertae sedis</taxon>
        <taxon>Zoopagomycota</taxon>
        <taxon>Kickxellomycotina</taxon>
        <taxon>Kickxellomycetes</taxon>
        <taxon>Kickxellales</taxon>
        <taxon>Kickxellaceae</taxon>
        <taxon>Linderina</taxon>
    </lineage>
</organism>
<protein>
    <submittedName>
        <fullName evidence="1">Uncharacterized protein</fullName>
    </submittedName>
</protein>